<evidence type="ECO:0000313" key="2">
    <source>
        <dbReference type="Proteomes" id="UP001140949"/>
    </source>
</evidence>
<reference evidence="1" key="2">
    <citation type="submission" date="2023-04" db="EMBL/GenBank/DDBJ databases">
        <authorList>
            <person name="Bruccoleri R.E."/>
            <person name="Oakeley E.J."/>
            <person name="Faust A.-M."/>
            <person name="Dessus-Babus S."/>
            <person name="Altorfer M."/>
            <person name="Burckhardt D."/>
            <person name="Oertli M."/>
            <person name="Naumann U."/>
            <person name="Petersen F."/>
            <person name="Wong J."/>
        </authorList>
    </citation>
    <scope>NUCLEOTIDE SEQUENCE</scope>
    <source>
        <strain evidence="1">GSM-AAB239-AS_SAM_17_03QT</strain>
        <tissue evidence="1">Leaf</tissue>
    </source>
</reference>
<dbReference type="EMBL" id="JANAVB010039217">
    <property type="protein sequence ID" value="KAJ6799867.1"/>
    <property type="molecule type" value="Genomic_DNA"/>
</dbReference>
<gene>
    <name evidence="1" type="ORF">M6B38_203965</name>
</gene>
<name>A0AAX6E6X7_IRIPA</name>
<keyword evidence="2" id="KW-1185">Reference proteome</keyword>
<organism evidence="1 2">
    <name type="scientific">Iris pallida</name>
    <name type="common">Sweet iris</name>
    <dbReference type="NCBI Taxonomy" id="29817"/>
    <lineage>
        <taxon>Eukaryota</taxon>
        <taxon>Viridiplantae</taxon>
        <taxon>Streptophyta</taxon>
        <taxon>Embryophyta</taxon>
        <taxon>Tracheophyta</taxon>
        <taxon>Spermatophyta</taxon>
        <taxon>Magnoliopsida</taxon>
        <taxon>Liliopsida</taxon>
        <taxon>Asparagales</taxon>
        <taxon>Iridaceae</taxon>
        <taxon>Iridoideae</taxon>
        <taxon>Irideae</taxon>
        <taxon>Iris</taxon>
    </lineage>
</organism>
<dbReference type="Proteomes" id="UP001140949">
    <property type="component" value="Unassembled WGS sequence"/>
</dbReference>
<protein>
    <submittedName>
        <fullName evidence="1">Vegetative cell wall protein gp1</fullName>
    </submittedName>
</protein>
<evidence type="ECO:0000313" key="1">
    <source>
        <dbReference type="EMBL" id="KAJ6799867.1"/>
    </source>
</evidence>
<comment type="caution">
    <text evidence="1">The sequence shown here is derived from an EMBL/GenBank/DDBJ whole genome shotgun (WGS) entry which is preliminary data.</text>
</comment>
<accession>A0AAX6E6X7</accession>
<dbReference type="AlphaFoldDB" id="A0AAX6E6X7"/>
<sequence length="56" mass="5783">MTAGTGGVVTQGVAVQEGTVARDLVVVADPDLGMNGEKVRKSRLAVDRAAMVIDKE</sequence>
<proteinExistence type="predicted"/>
<reference evidence="1" key="1">
    <citation type="journal article" date="2023" name="GigaByte">
        <title>Genome assembly of the bearded iris, Iris pallida Lam.</title>
        <authorList>
            <person name="Bruccoleri R.E."/>
            <person name="Oakeley E.J."/>
            <person name="Faust A.M.E."/>
            <person name="Altorfer M."/>
            <person name="Dessus-Babus S."/>
            <person name="Burckhardt D."/>
            <person name="Oertli M."/>
            <person name="Naumann U."/>
            <person name="Petersen F."/>
            <person name="Wong J."/>
        </authorList>
    </citation>
    <scope>NUCLEOTIDE SEQUENCE</scope>
    <source>
        <strain evidence="1">GSM-AAB239-AS_SAM_17_03QT</strain>
    </source>
</reference>